<feature type="chain" id="PRO_5047032102" description="Lipoprotein" evidence="1">
    <location>
        <begin position="21"/>
        <end position="144"/>
    </location>
</feature>
<protein>
    <recommendedName>
        <fullName evidence="4">Lipoprotein</fullName>
    </recommendedName>
</protein>
<evidence type="ECO:0000256" key="1">
    <source>
        <dbReference type="SAM" id="SignalP"/>
    </source>
</evidence>
<evidence type="ECO:0000313" key="2">
    <source>
        <dbReference type="EMBL" id="MFL0252584.1"/>
    </source>
</evidence>
<evidence type="ECO:0008006" key="4">
    <source>
        <dbReference type="Google" id="ProtNLM"/>
    </source>
</evidence>
<feature type="signal peptide" evidence="1">
    <location>
        <begin position="1"/>
        <end position="20"/>
    </location>
</feature>
<proteinExistence type="predicted"/>
<keyword evidence="1" id="KW-0732">Signal</keyword>
<comment type="caution">
    <text evidence="2">The sequence shown here is derived from an EMBL/GenBank/DDBJ whole genome shotgun (WGS) entry which is preliminary data.</text>
</comment>
<dbReference type="Proteomes" id="UP001623592">
    <property type="component" value="Unassembled WGS sequence"/>
</dbReference>
<dbReference type="RefSeq" id="WP_406789238.1">
    <property type="nucleotide sequence ID" value="NZ_JBJIAA010000018.1"/>
</dbReference>
<reference evidence="2 3" key="1">
    <citation type="submission" date="2024-11" db="EMBL/GenBank/DDBJ databases">
        <authorList>
            <person name="Heng Y.C."/>
            <person name="Lim A.C.H."/>
            <person name="Lee J.K.Y."/>
            <person name="Kittelmann S."/>
        </authorList>
    </citation>
    <scope>NUCLEOTIDE SEQUENCE [LARGE SCALE GENOMIC DNA]</scope>
    <source>
        <strain evidence="2 3">WILCCON 0114</strain>
    </source>
</reference>
<accession>A0ABW8TNK4</accession>
<dbReference type="EMBL" id="JBJIAA010000018">
    <property type="protein sequence ID" value="MFL0252584.1"/>
    <property type="molecule type" value="Genomic_DNA"/>
</dbReference>
<evidence type="ECO:0000313" key="3">
    <source>
        <dbReference type="Proteomes" id="UP001623592"/>
    </source>
</evidence>
<name>A0ABW8TNK4_9CLOT</name>
<organism evidence="2 3">
    <name type="scientific">Clostridium neuense</name>
    <dbReference type="NCBI Taxonomy" id="1728934"/>
    <lineage>
        <taxon>Bacteria</taxon>
        <taxon>Bacillati</taxon>
        <taxon>Bacillota</taxon>
        <taxon>Clostridia</taxon>
        <taxon>Eubacteriales</taxon>
        <taxon>Clostridiaceae</taxon>
        <taxon>Clostridium</taxon>
    </lineage>
</organism>
<sequence length="144" mass="16454">MNNKKILFLCVLISSLIMLNGCSVTKNTSSIASTENIIKMQISNIANVTKIEIKAYPGRLKIAQSKKEITEIINYINSLDLKKATKTRVSGMGYVITVYFKDNTSKKYEHIGNIYFVDSEKKWYKMTYKQAEKFEGIYNSLGEK</sequence>
<keyword evidence="3" id="KW-1185">Reference proteome</keyword>
<gene>
    <name evidence="2" type="ORF">ACJDT4_19405</name>
</gene>